<dbReference type="InterPro" id="IPR011008">
    <property type="entry name" value="Dimeric_a/b-barrel"/>
</dbReference>
<organism evidence="1 2">
    <name type="scientific">Stygiobacter electus</name>
    <dbReference type="NCBI Taxonomy" id="3032292"/>
    <lineage>
        <taxon>Bacteria</taxon>
        <taxon>Pseudomonadati</taxon>
        <taxon>Ignavibacteriota</taxon>
        <taxon>Ignavibacteria</taxon>
        <taxon>Ignavibacteriales</taxon>
        <taxon>Melioribacteraceae</taxon>
        <taxon>Stygiobacter</taxon>
    </lineage>
</organism>
<comment type="caution">
    <text evidence="1">The sequence shown here is derived from an EMBL/GenBank/DDBJ whole genome shotgun (WGS) entry which is preliminary data.</text>
</comment>
<evidence type="ECO:0008006" key="3">
    <source>
        <dbReference type="Google" id="ProtNLM"/>
    </source>
</evidence>
<name>A0AAE3P563_9BACT</name>
<dbReference type="RefSeq" id="WP_321537058.1">
    <property type="nucleotide sequence ID" value="NZ_JARGDL010000035.1"/>
</dbReference>
<reference evidence="1" key="1">
    <citation type="submission" date="2023-03" db="EMBL/GenBank/DDBJ databases">
        <title>Stygiobacter electus gen. nov., sp. nov., facultatively anaerobic thermotolerant bacterium of the class Ignavibacteria from a well of Yessentuki mineral water deposit.</title>
        <authorList>
            <person name="Podosokorskaya O.A."/>
            <person name="Elcheninov A.G."/>
            <person name="Petrova N.F."/>
            <person name="Zavarzina D.G."/>
            <person name="Kublanov I.V."/>
            <person name="Merkel A.Y."/>
        </authorList>
    </citation>
    <scope>NUCLEOTIDE SEQUENCE</scope>
    <source>
        <strain evidence="1">09-Me</strain>
    </source>
</reference>
<proteinExistence type="predicted"/>
<gene>
    <name evidence="1" type="ORF">P0M35_14065</name>
</gene>
<dbReference type="EMBL" id="JARGDL010000035">
    <property type="protein sequence ID" value="MDF1613285.1"/>
    <property type="molecule type" value="Genomic_DNA"/>
</dbReference>
<evidence type="ECO:0000313" key="1">
    <source>
        <dbReference type="EMBL" id="MDF1613285.1"/>
    </source>
</evidence>
<dbReference type="SUPFAM" id="SSF54909">
    <property type="entry name" value="Dimeric alpha+beta barrel"/>
    <property type="match status" value="1"/>
</dbReference>
<evidence type="ECO:0000313" key="2">
    <source>
        <dbReference type="Proteomes" id="UP001221302"/>
    </source>
</evidence>
<sequence>MIVRIWHGWTKSENAATYEKLLRTEIFTGILKREIAGFKGIQLLKRIGEDEQEFITLMWFESIQAIKEFAGEDYTRAVVPDKARELLKRFDPHSQHYEIKETKAPCCTNEKP</sequence>
<dbReference type="AlphaFoldDB" id="A0AAE3P563"/>
<dbReference type="Proteomes" id="UP001221302">
    <property type="component" value="Unassembled WGS sequence"/>
</dbReference>
<protein>
    <recommendedName>
        <fullName evidence="3">Antibiotic biosynthesis monooxygenase</fullName>
    </recommendedName>
</protein>
<keyword evidence="2" id="KW-1185">Reference proteome</keyword>
<accession>A0AAE3P563</accession>